<dbReference type="Pfam" id="PF00400">
    <property type="entry name" value="WD40"/>
    <property type="match status" value="4"/>
</dbReference>
<evidence type="ECO:0000256" key="2">
    <source>
        <dbReference type="ARBA" id="ARBA00022737"/>
    </source>
</evidence>
<evidence type="ECO:0000256" key="1">
    <source>
        <dbReference type="ARBA" id="ARBA00022574"/>
    </source>
</evidence>
<dbReference type="GeneID" id="54550537"/>
<feature type="repeat" description="WD" evidence="5">
    <location>
        <begin position="271"/>
        <end position="312"/>
    </location>
</feature>
<keyword evidence="8" id="KW-1185">Reference proteome</keyword>
<dbReference type="PANTHER" id="PTHR46202:SF1">
    <property type="entry name" value="DNA EXCISION REPAIR PROTEIN ERCC-8"/>
    <property type="match status" value="1"/>
</dbReference>
<proteinExistence type="predicted"/>
<dbReference type="InterPro" id="IPR001680">
    <property type="entry name" value="WD40_rpt"/>
</dbReference>
<dbReference type="InterPro" id="IPR042238">
    <property type="entry name" value="Rad28/ERCC8/Ckn1/ATCSA-1"/>
</dbReference>
<keyword evidence="2" id="KW-0677">Repeat</keyword>
<dbReference type="AlphaFoldDB" id="A0A6A6JX70"/>
<sequence length="473" mass="51528">MSTAHLLARSVGIVSPDHVLRNTTTRLIYALQPTPITFSYRASSKDEPNETIPAHISGVNALTIDKFEGRYLLSGGADSSIAIWDLENPISSVTSQDATPNNRYLPLSSVRKTSEEHKLGITQICFYPFDSLAFLTSSYDHTVKIYSSETLQPSASFDLDSVVYNIALSPIADHLLVACATQHQAVRLIDLRSGANTHSLPGHAGAVLATAWSPTRDHVLASGATDGSVRFWDIRRSSAELGVLDLEDTVGILGRHSSSSSSFQHSARPQAKAHRGAVNGLLWTEDAHYLITCGHDSRIRVWDTDTGANTLVNFGPMVRNASGLAPCIPVLPPARFMPAGGEVIFFPNGGGEILGFELFEGRLVRRLRRMAGGERDAGAAAVAGASSSKTPRRNVADRVTALAWRAHDVEMYSSHADGSIAVWKPRTEEDAEADEEEEQERAERDEEGRKRKRDVLEDIYLDLTRKKVTFGGV</sequence>
<reference evidence="7" key="1">
    <citation type="journal article" date="2020" name="Stud. Mycol.">
        <title>101 Dothideomycetes genomes: a test case for predicting lifestyles and emergence of pathogens.</title>
        <authorList>
            <person name="Haridas S."/>
            <person name="Albert R."/>
            <person name="Binder M."/>
            <person name="Bloem J."/>
            <person name="Labutti K."/>
            <person name="Salamov A."/>
            <person name="Andreopoulos B."/>
            <person name="Baker S."/>
            <person name="Barry K."/>
            <person name="Bills G."/>
            <person name="Bluhm B."/>
            <person name="Cannon C."/>
            <person name="Castanera R."/>
            <person name="Culley D."/>
            <person name="Daum C."/>
            <person name="Ezra D."/>
            <person name="Gonzalez J."/>
            <person name="Henrissat B."/>
            <person name="Kuo A."/>
            <person name="Liang C."/>
            <person name="Lipzen A."/>
            <person name="Lutzoni F."/>
            <person name="Magnuson J."/>
            <person name="Mondo S."/>
            <person name="Nolan M."/>
            <person name="Ohm R."/>
            <person name="Pangilinan J."/>
            <person name="Park H.-J."/>
            <person name="Ramirez L."/>
            <person name="Alfaro M."/>
            <person name="Sun H."/>
            <person name="Tritt A."/>
            <person name="Yoshinaga Y."/>
            <person name="Zwiers L.-H."/>
            <person name="Turgeon B."/>
            <person name="Goodwin S."/>
            <person name="Spatafora J."/>
            <person name="Crous P."/>
            <person name="Grigoriev I."/>
        </authorList>
    </citation>
    <scope>NUCLEOTIDE SEQUENCE</scope>
    <source>
        <strain evidence="7">CBS 379.55</strain>
    </source>
</reference>
<dbReference type="SUPFAM" id="SSF50978">
    <property type="entry name" value="WD40 repeat-like"/>
    <property type="match status" value="1"/>
</dbReference>
<dbReference type="OrthoDB" id="361494at2759"/>
<evidence type="ECO:0000256" key="5">
    <source>
        <dbReference type="PROSITE-ProRule" id="PRU00221"/>
    </source>
</evidence>
<evidence type="ECO:0000256" key="3">
    <source>
        <dbReference type="ARBA" id="ARBA00022763"/>
    </source>
</evidence>
<keyword evidence="4" id="KW-0234">DNA repair</keyword>
<feature type="repeat" description="WD" evidence="5">
    <location>
        <begin position="52"/>
        <end position="94"/>
    </location>
</feature>
<dbReference type="PANTHER" id="PTHR46202">
    <property type="entry name" value="DNA EXCISION REPAIR PROTEIN ERCC-8"/>
    <property type="match status" value="1"/>
</dbReference>
<accession>A0A6A6JX70</accession>
<dbReference type="PROSITE" id="PS50294">
    <property type="entry name" value="WD_REPEATS_REGION"/>
    <property type="match status" value="3"/>
</dbReference>
<dbReference type="SMART" id="SM00320">
    <property type="entry name" value="WD40"/>
    <property type="match status" value="6"/>
</dbReference>
<dbReference type="GO" id="GO:0006283">
    <property type="term" value="P:transcription-coupled nucleotide-excision repair"/>
    <property type="evidence" value="ECO:0007669"/>
    <property type="project" value="InterPro"/>
</dbReference>
<evidence type="ECO:0000313" key="8">
    <source>
        <dbReference type="Proteomes" id="UP000800097"/>
    </source>
</evidence>
<feature type="repeat" description="WD" evidence="5">
    <location>
        <begin position="200"/>
        <end position="242"/>
    </location>
</feature>
<dbReference type="GO" id="GO:0043161">
    <property type="term" value="P:proteasome-mediated ubiquitin-dependent protein catabolic process"/>
    <property type="evidence" value="ECO:0007669"/>
    <property type="project" value="TreeGrafter"/>
</dbReference>
<dbReference type="GO" id="GO:0031464">
    <property type="term" value="C:Cul4A-RING E3 ubiquitin ligase complex"/>
    <property type="evidence" value="ECO:0007669"/>
    <property type="project" value="TreeGrafter"/>
</dbReference>
<feature type="region of interest" description="Disordered" evidence="6">
    <location>
        <begin position="423"/>
        <end position="450"/>
    </location>
</feature>
<protein>
    <submittedName>
        <fullName evidence="7">WD40 repeat-like protein</fullName>
    </submittedName>
</protein>
<dbReference type="InterPro" id="IPR015943">
    <property type="entry name" value="WD40/YVTN_repeat-like_dom_sf"/>
</dbReference>
<evidence type="ECO:0000256" key="4">
    <source>
        <dbReference type="ARBA" id="ARBA00023204"/>
    </source>
</evidence>
<keyword evidence="1 5" id="KW-0853">WD repeat</keyword>
<keyword evidence="3" id="KW-0227">DNA damage</keyword>
<dbReference type="PROSITE" id="PS50082">
    <property type="entry name" value="WD_REPEATS_2"/>
    <property type="match status" value="3"/>
</dbReference>
<dbReference type="GO" id="GO:0000209">
    <property type="term" value="P:protein polyubiquitination"/>
    <property type="evidence" value="ECO:0007669"/>
    <property type="project" value="TreeGrafter"/>
</dbReference>
<gene>
    <name evidence="7" type="ORF">EI97DRAFT_429095</name>
</gene>
<dbReference type="EMBL" id="ML986484">
    <property type="protein sequence ID" value="KAF2281007.1"/>
    <property type="molecule type" value="Genomic_DNA"/>
</dbReference>
<feature type="compositionally biased region" description="Acidic residues" evidence="6">
    <location>
        <begin position="429"/>
        <end position="440"/>
    </location>
</feature>
<dbReference type="GO" id="GO:0000109">
    <property type="term" value="C:nucleotide-excision repair complex"/>
    <property type="evidence" value="ECO:0007669"/>
    <property type="project" value="TreeGrafter"/>
</dbReference>
<dbReference type="RefSeq" id="XP_033658544.1">
    <property type="nucleotide sequence ID" value="XM_033797362.1"/>
</dbReference>
<evidence type="ECO:0000256" key="6">
    <source>
        <dbReference type="SAM" id="MobiDB-lite"/>
    </source>
</evidence>
<evidence type="ECO:0000313" key="7">
    <source>
        <dbReference type="EMBL" id="KAF2281007.1"/>
    </source>
</evidence>
<dbReference type="PRINTS" id="PR00320">
    <property type="entry name" value="GPROTEINBRPT"/>
</dbReference>
<dbReference type="InterPro" id="IPR036322">
    <property type="entry name" value="WD40_repeat_dom_sf"/>
</dbReference>
<dbReference type="InterPro" id="IPR020472">
    <property type="entry name" value="WD40_PAC1"/>
</dbReference>
<dbReference type="Gene3D" id="2.130.10.10">
    <property type="entry name" value="YVTN repeat-like/Quinoprotein amine dehydrogenase"/>
    <property type="match status" value="1"/>
</dbReference>
<dbReference type="Proteomes" id="UP000800097">
    <property type="component" value="Unassembled WGS sequence"/>
</dbReference>
<dbReference type="InterPro" id="IPR019775">
    <property type="entry name" value="WD40_repeat_CS"/>
</dbReference>
<organism evidence="7 8">
    <name type="scientific">Westerdykella ornata</name>
    <dbReference type="NCBI Taxonomy" id="318751"/>
    <lineage>
        <taxon>Eukaryota</taxon>
        <taxon>Fungi</taxon>
        <taxon>Dikarya</taxon>
        <taxon>Ascomycota</taxon>
        <taxon>Pezizomycotina</taxon>
        <taxon>Dothideomycetes</taxon>
        <taxon>Pleosporomycetidae</taxon>
        <taxon>Pleosporales</taxon>
        <taxon>Sporormiaceae</taxon>
        <taxon>Westerdykella</taxon>
    </lineage>
</organism>
<dbReference type="PROSITE" id="PS00678">
    <property type="entry name" value="WD_REPEATS_1"/>
    <property type="match status" value="3"/>
</dbReference>
<name>A0A6A6JX70_WESOR</name>